<dbReference type="Gene3D" id="3.90.1170.10">
    <property type="entry name" value="Ribosomal protein L10e/L16"/>
    <property type="match status" value="1"/>
</dbReference>
<comment type="similarity">
    <text evidence="1 4">Belongs to the universal ribosomal protein uL16 family.</text>
</comment>
<dbReference type="GO" id="GO:0019843">
    <property type="term" value="F:rRNA binding"/>
    <property type="evidence" value="ECO:0007669"/>
    <property type="project" value="InterPro"/>
</dbReference>
<name>A0A4D6C4J4_9CHLO</name>
<reference evidence="5" key="1">
    <citation type="journal article" date="2019" name="Genome Biol. Evol.">
        <title>Tracing the Evolution of the Plastome and Mitogenome in the Chloropicophyceae Uncovered Convergent tRNA Gene Losses and a Variant Plastid Genetic Code.</title>
        <authorList>
            <person name="Turmel M."/>
            <person name="Dos Santos A.L."/>
            <person name="Otis C."/>
            <person name="Sergerie R."/>
            <person name="Lemieux C."/>
        </authorList>
    </citation>
    <scope>NUCLEOTIDE SEQUENCE</scope>
</reference>
<protein>
    <submittedName>
        <fullName evidence="5">Ribosomal protein L16</fullName>
    </submittedName>
</protein>
<dbReference type="InterPro" id="IPR016180">
    <property type="entry name" value="Ribosomal_uL16_dom"/>
</dbReference>
<keyword evidence="5" id="KW-0496">Mitochondrion</keyword>
<evidence type="ECO:0000256" key="2">
    <source>
        <dbReference type="ARBA" id="ARBA00022980"/>
    </source>
</evidence>
<gene>
    <name evidence="5" type="primary">rpl16</name>
</gene>
<evidence type="ECO:0000313" key="5">
    <source>
        <dbReference type="EMBL" id="QBX98676.1"/>
    </source>
</evidence>
<dbReference type="GO" id="GO:0005840">
    <property type="term" value="C:ribosome"/>
    <property type="evidence" value="ECO:0007669"/>
    <property type="project" value="UniProtKB-KW"/>
</dbReference>
<dbReference type="NCBIfam" id="TIGR01164">
    <property type="entry name" value="rplP_bact"/>
    <property type="match status" value="1"/>
</dbReference>
<sequence>MLAPKKTKFRKFHRRLNFTFIKKKGPRNREIISKSTLTAKTDLNFGFCGIKALQPAKLHARCIEAARRAMTRHLKRSGKIWIRVFPSVSISAKPNEIRMGKGKGPHSHWAALVRPGQVLFEIDRVGLEDAKQACALAAAKLPFKTAFILKK</sequence>
<dbReference type="Pfam" id="PF00252">
    <property type="entry name" value="Ribosomal_L16"/>
    <property type="match status" value="1"/>
</dbReference>
<evidence type="ECO:0000256" key="4">
    <source>
        <dbReference type="RuleBase" id="RU004413"/>
    </source>
</evidence>
<dbReference type="GO" id="GO:0003735">
    <property type="term" value="F:structural constituent of ribosome"/>
    <property type="evidence" value="ECO:0007669"/>
    <property type="project" value="InterPro"/>
</dbReference>
<dbReference type="InterPro" id="IPR047873">
    <property type="entry name" value="Ribosomal_uL16"/>
</dbReference>
<dbReference type="GO" id="GO:0006412">
    <property type="term" value="P:translation"/>
    <property type="evidence" value="ECO:0007669"/>
    <property type="project" value="InterPro"/>
</dbReference>
<dbReference type="GeneID" id="40513392"/>
<dbReference type="AlphaFoldDB" id="A0A4D6C4J4"/>
<dbReference type="InterPro" id="IPR000114">
    <property type="entry name" value="Ribosomal_uL16_bact-type"/>
</dbReference>
<proteinExistence type="inferred from homology"/>
<keyword evidence="2 4" id="KW-0689">Ribosomal protein</keyword>
<dbReference type="RefSeq" id="YP_009647030.1">
    <property type="nucleotide sequence ID" value="NC_042599.1"/>
</dbReference>
<dbReference type="PROSITE" id="PS00586">
    <property type="entry name" value="RIBOSOMAL_L16_1"/>
    <property type="match status" value="1"/>
</dbReference>
<dbReference type="PROSITE" id="PS00701">
    <property type="entry name" value="RIBOSOMAL_L16_2"/>
    <property type="match status" value="1"/>
</dbReference>
<dbReference type="SUPFAM" id="SSF54686">
    <property type="entry name" value="Ribosomal protein L16p/L10e"/>
    <property type="match status" value="1"/>
</dbReference>
<dbReference type="PRINTS" id="PR00060">
    <property type="entry name" value="RIBOSOMALL16"/>
</dbReference>
<geneLocation type="mitochondrion" evidence="5"/>
<dbReference type="InterPro" id="IPR020798">
    <property type="entry name" value="Ribosomal_uL16_CS"/>
</dbReference>
<evidence type="ECO:0000256" key="3">
    <source>
        <dbReference type="ARBA" id="ARBA00023274"/>
    </source>
</evidence>
<keyword evidence="3 4" id="KW-0687">Ribonucleoprotein</keyword>
<dbReference type="PANTHER" id="PTHR12220:SF13">
    <property type="entry name" value="LARGE RIBOSOMAL SUBUNIT PROTEIN UL16M"/>
    <property type="match status" value="1"/>
</dbReference>
<dbReference type="EMBL" id="MK086004">
    <property type="protein sequence ID" value="QBX98676.1"/>
    <property type="molecule type" value="Genomic_DNA"/>
</dbReference>
<dbReference type="CDD" id="cd01433">
    <property type="entry name" value="Ribosomal_L16_L10e"/>
    <property type="match status" value="1"/>
</dbReference>
<dbReference type="InterPro" id="IPR036920">
    <property type="entry name" value="Ribosomal_uL16_sf"/>
</dbReference>
<dbReference type="PANTHER" id="PTHR12220">
    <property type="entry name" value="50S/60S RIBOSOMAL PROTEIN L16"/>
    <property type="match status" value="1"/>
</dbReference>
<organism evidence="5">
    <name type="scientific">Chloropicon roscoffensis</name>
    <dbReference type="NCBI Taxonomy" id="1461544"/>
    <lineage>
        <taxon>Eukaryota</taxon>
        <taxon>Viridiplantae</taxon>
        <taxon>Chlorophyta</taxon>
        <taxon>Chloropicophyceae</taxon>
        <taxon>Chloropicales</taxon>
        <taxon>Chloropicaceae</taxon>
        <taxon>Chloropicon</taxon>
    </lineage>
</organism>
<dbReference type="GO" id="GO:1990904">
    <property type="term" value="C:ribonucleoprotein complex"/>
    <property type="evidence" value="ECO:0007669"/>
    <property type="project" value="UniProtKB-KW"/>
</dbReference>
<evidence type="ECO:0000256" key="1">
    <source>
        <dbReference type="ARBA" id="ARBA00008931"/>
    </source>
</evidence>
<accession>A0A4D6C4J4</accession>